<dbReference type="SUPFAM" id="SSF49785">
    <property type="entry name" value="Galactose-binding domain-like"/>
    <property type="match status" value="1"/>
</dbReference>
<protein>
    <recommendedName>
        <fullName evidence="2">NADH:ubiquinone oxidoreductase intermediate-associated protein 30 domain-containing protein</fullName>
    </recommendedName>
</protein>
<comment type="caution">
    <text evidence="3">The sequence shown here is derived from an EMBL/GenBank/DDBJ whole genome shotgun (WGS) entry which is preliminary data.</text>
</comment>
<comment type="similarity">
    <text evidence="1">Belongs to the CIA30 family.</text>
</comment>
<reference evidence="3 4" key="1">
    <citation type="submission" date="2023-03" db="EMBL/GenBank/DDBJ databases">
        <title>Draft genome sequence of Thalassotalea eurytherma JCM 18482T.</title>
        <authorList>
            <person name="Sawabe T."/>
        </authorList>
    </citation>
    <scope>NUCLEOTIDE SEQUENCE [LARGE SCALE GENOMIC DNA]</scope>
    <source>
        <strain evidence="3 4">JCM 18482</strain>
    </source>
</reference>
<dbReference type="EMBL" id="BSSU01000002">
    <property type="protein sequence ID" value="GLX80979.1"/>
    <property type="molecule type" value="Genomic_DNA"/>
</dbReference>
<proteinExistence type="inferred from homology"/>
<dbReference type="PANTHER" id="PTHR13194:SF19">
    <property type="entry name" value="NAD(P)-BINDING ROSSMANN-FOLD SUPERFAMILY PROTEIN"/>
    <property type="match status" value="1"/>
</dbReference>
<evidence type="ECO:0000256" key="1">
    <source>
        <dbReference type="ARBA" id="ARBA00007884"/>
    </source>
</evidence>
<dbReference type="Proteomes" id="UP001157133">
    <property type="component" value="Unassembled WGS sequence"/>
</dbReference>
<dbReference type="PANTHER" id="PTHR13194">
    <property type="entry name" value="COMPLEX I INTERMEDIATE-ASSOCIATED PROTEIN 30"/>
    <property type="match status" value="1"/>
</dbReference>
<evidence type="ECO:0000313" key="3">
    <source>
        <dbReference type="EMBL" id="GLX80979.1"/>
    </source>
</evidence>
<feature type="domain" description="NADH:ubiquinone oxidoreductase intermediate-associated protein 30" evidence="2">
    <location>
        <begin position="58"/>
        <end position="204"/>
    </location>
</feature>
<keyword evidence="4" id="KW-1185">Reference proteome</keyword>
<organism evidence="3 4">
    <name type="scientific">Thalassotalea eurytherma</name>
    <dbReference type="NCBI Taxonomy" id="1144278"/>
    <lineage>
        <taxon>Bacteria</taxon>
        <taxon>Pseudomonadati</taxon>
        <taxon>Pseudomonadota</taxon>
        <taxon>Gammaproteobacteria</taxon>
        <taxon>Alteromonadales</taxon>
        <taxon>Colwelliaceae</taxon>
        <taxon>Thalassotalea</taxon>
    </lineage>
</organism>
<sequence>MKTIYLIAIITGLSLFSSASYSLLSATSFYVEPTMNSQPQQITGLRKDQSSLVIEVNQQDATNWSSTNDGVMGGRSTGQMSFEQNFGIFSGNISLANNGGFSSVYRRVNQLEADTDAVVIDVEGDGNTYQLRLALNINGYRIPYKHNFETRAGVRQQISLPMAEFRASYHGRIISDAPPVYPERIKEVGFLLANKKAGAFSLVVHKIVFANNSVLETAAIEVR</sequence>
<name>A0ABQ6H0F1_9GAMM</name>
<evidence type="ECO:0000259" key="2">
    <source>
        <dbReference type="Pfam" id="PF08547"/>
    </source>
</evidence>
<dbReference type="Pfam" id="PF08547">
    <property type="entry name" value="CIA30"/>
    <property type="match status" value="1"/>
</dbReference>
<evidence type="ECO:0000313" key="4">
    <source>
        <dbReference type="Proteomes" id="UP001157133"/>
    </source>
</evidence>
<dbReference type="InterPro" id="IPR008979">
    <property type="entry name" value="Galactose-bd-like_sf"/>
</dbReference>
<dbReference type="InterPro" id="IPR039131">
    <property type="entry name" value="NDUFAF1"/>
</dbReference>
<gene>
    <name evidence="3" type="ORF">theurythT_04310</name>
</gene>
<dbReference type="InterPro" id="IPR013857">
    <property type="entry name" value="NADH-UbQ_OxRdtase-assoc_prot30"/>
</dbReference>
<dbReference type="RefSeq" id="WP_284206304.1">
    <property type="nucleotide sequence ID" value="NZ_BSSU01000002.1"/>
</dbReference>
<accession>A0ABQ6H0F1</accession>